<dbReference type="AlphaFoldDB" id="A0A5J6V2X8"/>
<dbReference type="InterPro" id="IPR005790">
    <property type="entry name" value="DNA_polIII_delta"/>
</dbReference>
<comment type="catalytic activity">
    <reaction evidence="7">
        <text>DNA(n) + a 2'-deoxyribonucleoside 5'-triphosphate = DNA(n+1) + diphosphate</text>
        <dbReference type="Rhea" id="RHEA:22508"/>
        <dbReference type="Rhea" id="RHEA-COMP:17339"/>
        <dbReference type="Rhea" id="RHEA-COMP:17340"/>
        <dbReference type="ChEBI" id="CHEBI:33019"/>
        <dbReference type="ChEBI" id="CHEBI:61560"/>
        <dbReference type="ChEBI" id="CHEBI:173112"/>
        <dbReference type="EC" id="2.7.7.7"/>
    </reaction>
</comment>
<evidence type="ECO:0000256" key="3">
    <source>
        <dbReference type="ARBA" id="ARBA00022695"/>
    </source>
</evidence>
<organism evidence="9 10">
    <name type="scientific">Ornithinimicrobium pratense</name>
    <dbReference type="NCBI Taxonomy" id="2593973"/>
    <lineage>
        <taxon>Bacteria</taxon>
        <taxon>Bacillati</taxon>
        <taxon>Actinomycetota</taxon>
        <taxon>Actinomycetes</taxon>
        <taxon>Micrococcales</taxon>
        <taxon>Ornithinimicrobiaceae</taxon>
        <taxon>Ornithinimicrobium</taxon>
    </lineage>
</organism>
<dbReference type="NCBIfam" id="TIGR01128">
    <property type="entry name" value="holA"/>
    <property type="match status" value="1"/>
</dbReference>
<evidence type="ECO:0000256" key="6">
    <source>
        <dbReference type="ARBA" id="ARBA00034754"/>
    </source>
</evidence>
<dbReference type="GO" id="GO:0003887">
    <property type="term" value="F:DNA-directed DNA polymerase activity"/>
    <property type="evidence" value="ECO:0007669"/>
    <property type="project" value="UniProtKB-KW"/>
</dbReference>
<keyword evidence="2 9" id="KW-0808">Transferase</keyword>
<keyword evidence="10" id="KW-1185">Reference proteome</keyword>
<dbReference type="GO" id="GO:0006261">
    <property type="term" value="P:DNA-templated DNA replication"/>
    <property type="evidence" value="ECO:0007669"/>
    <property type="project" value="TreeGrafter"/>
</dbReference>
<keyword evidence="3 9" id="KW-0548">Nucleotidyltransferase</keyword>
<reference evidence="9 10" key="1">
    <citation type="submission" date="2019-09" db="EMBL/GenBank/DDBJ databases">
        <title>Serinicoccus pratensis sp. nov., isolated from meadow soil.</title>
        <authorList>
            <person name="Zhang W."/>
        </authorList>
    </citation>
    <scope>NUCLEOTIDE SEQUENCE [LARGE SCALE GENOMIC DNA]</scope>
    <source>
        <strain evidence="9 10">W204</strain>
    </source>
</reference>
<dbReference type="SUPFAM" id="SSF48019">
    <property type="entry name" value="post-AAA+ oligomerization domain-like"/>
    <property type="match status" value="1"/>
</dbReference>
<evidence type="ECO:0000313" key="9">
    <source>
        <dbReference type="EMBL" id="QFG68048.1"/>
    </source>
</evidence>
<dbReference type="PANTHER" id="PTHR34388">
    <property type="entry name" value="DNA POLYMERASE III SUBUNIT DELTA"/>
    <property type="match status" value="1"/>
</dbReference>
<keyword evidence="4" id="KW-0235">DNA replication</keyword>
<accession>A0A5J6V2X8</accession>
<sequence>MTAPLPLALITGPEDTLAERGVESVVEAVRGTEPEAEVVKLYASTYQPGELLVHASPSLFGGWTVIVAHDVDEADDALVEDLLSYLKQPADAVTLVVRHKTGNRGKKLLDLLKKQGARLIEAKAVKTEKDKTEFVKGEFRASRRRITEEAVAALVLAVGKDLRELAGACAQLVRDVEGMVEVEDVHTYYGERVETTGFKVAEAALAGNHSEAMRLLRHAMLGGLDPVPIVAVLAMQLRQVGRVAAAGRGSAGQLAKDLGMAPWQVDQARRVAQGWDGQRLGAAIEAVAQADVDVKGGIRTELAVRSPEYAVERAVLEVCRLRHTRPS</sequence>
<protein>
    <recommendedName>
        <fullName evidence="1">DNA-directed DNA polymerase</fullName>
        <ecNumber evidence="1">2.7.7.7</ecNumber>
    </recommendedName>
</protein>
<keyword evidence="5" id="KW-0239">DNA-directed DNA polymerase</keyword>
<evidence type="ECO:0000313" key="10">
    <source>
        <dbReference type="Proteomes" id="UP000326546"/>
    </source>
</evidence>
<dbReference type="KEGG" id="serw:FY030_04335"/>
<dbReference type="InterPro" id="IPR048466">
    <property type="entry name" value="DNA_pol3_delta-like_C"/>
</dbReference>
<evidence type="ECO:0000256" key="2">
    <source>
        <dbReference type="ARBA" id="ARBA00022679"/>
    </source>
</evidence>
<dbReference type="PANTHER" id="PTHR34388:SF1">
    <property type="entry name" value="DNA POLYMERASE III SUBUNIT DELTA"/>
    <property type="match status" value="1"/>
</dbReference>
<dbReference type="GO" id="GO:0009360">
    <property type="term" value="C:DNA polymerase III complex"/>
    <property type="evidence" value="ECO:0007669"/>
    <property type="project" value="TreeGrafter"/>
</dbReference>
<dbReference type="InterPro" id="IPR008921">
    <property type="entry name" value="DNA_pol3_clamp-load_cplx_C"/>
</dbReference>
<feature type="domain" description="DNA polymerase III delta subunit-like C-terminal" evidence="8">
    <location>
        <begin position="196"/>
        <end position="299"/>
    </location>
</feature>
<evidence type="ECO:0000256" key="5">
    <source>
        <dbReference type="ARBA" id="ARBA00022932"/>
    </source>
</evidence>
<gene>
    <name evidence="9" type="primary">holA</name>
    <name evidence="9" type="ORF">FY030_04335</name>
</gene>
<dbReference type="EC" id="2.7.7.7" evidence="1"/>
<comment type="similarity">
    <text evidence="6">Belongs to the DNA polymerase HolA subunit family.</text>
</comment>
<proteinExistence type="inferred from homology"/>
<evidence type="ECO:0000256" key="1">
    <source>
        <dbReference type="ARBA" id="ARBA00012417"/>
    </source>
</evidence>
<dbReference type="GO" id="GO:0003677">
    <property type="term" value="F:DNA binding"/>
    <property type="evidence" value="ECO:0007669"/>
    <property type="project" value="InterPro"/>
</dbReference>
<name>A0A5J6V2X8_9MICO</name>
<dbReference type="Gene3D" id="1.20.272.10">
    <property type="match status" value="1"/>
</dbReference>
<dbReference type="RefSeq" id="WP_158060438.1">
    <property type="nucleotide sequence ID" value="NZ_CP044427.1"/>
</dbReference>
<dbReference type="OrthoDB" id="8478864at2"/>
<dbReference type="Pfam" id="PF21694">
    <property type="entry name" value="DNA_pol3_delta_C"/>
    <property type="match status" value="1"/>
</dbReference>
<evidence type="ECO:0000259" key="8">
    <source>
        <dbReference type="Pfam" id="PF21694"/>
    </source>
</evidence>
<dbReference type="Proteomes" id="UP000326546">
    <property type="component" value="Chromosome"/>
</dbReference>
<dbReference type="SUPFAM" id="SSF52540">
    <property type="entry name" value="P-loop containing nucleoside triphosphate hydrolases"/>
    <property type="match status" value="1"/>
</dbReference>
<evidence type="ECO:0000256" key="7">
    <source>
        <dbReference type="ARBA" id="ARBA00049244"/>
    </source>
</evidence>
<dbReference type="EMBL" id="CP044427">
    <property type="protein sequence ID" value="QFG68048.1"/>
    <property type="molecule type" value="Genomic_DNA"/>
</dbReference>
<dbReference type="Gene3D" id="3.40.50.300">
    <property type="entry name" value="P-loop containing nucleotide triphosphate hydrolases"/>
    <property type="match status" value="1"/>
</dbReference>
<evidence type="ECO:0000256" key="4">
    <source>
        <dbReference type="ARBA" id="ARBA00022705"/>
    </source>
</evidence>
<dbReference type="InterPro" id="IPR027417">
    <property type="entry name" value="P-loop_NTPase"/>
</dbReference>